<evidence type="ECO:0000256" key="3">
    <source>
        <dbReference type="SAM" id="SignalP"/>
    </source>
</evidence>
<reference evidence="5" key="1">
    <citation type="journal article" date="2019" name="Int. J. Syst. Evol. Microbiol.">
        <title>The Global Catalogue of Microorganisms (GCM) 10K type strain sequencing project: providing services to taxonomists for standard genome sequencing and annotation.</title>
        <authorList>
            <consortium name="The Broad Institute Genomics Platform"/>
            <consortium name="The Broad Institute Genome Sequencing Center for Infectious Disease"/>
            <person name="Wu L."/>
            <person name="Ma J."/>
        </authorList>
    </citation>
    <scope>NUCLEOTIDE SEQUENCE [LARGE SCALE GENOMIC DNA]</scope>
    <source>
        <strain evidence="5">JCM 4350</strain>
    </source>
</reference>
<accession>A0ABQ2T8V3</accession>
<comment type="caution">
    <text evidence="4">The sequence shown here is derived from an EMBL/GenBank/DDBJ whole genome shotgun (WGS) entry which is preliminary data.</text>
</comment>
<sequence length="585" mass="59548">MTLCSPRTVLHRAAGSLAAAGLLAAASLAGAAAPAQAADTPVFTLGGPADTALHPYPESGRPKASTVGISLNNPSEDEENGGFGGYFTLTFDLRGVAGVADVKFDGESSPDCEITGTKAVCEDWGIWPGLQGAADLLVTAADGSENGDSGTITVTGEAEGATFTPFTTRVTVGGPDLVMERLPFRTELAPGEKQQAPITFANRGTRDADGVLLTLRYSRGLDIPQRYSNCEYTVDDPGQPDFGSTTALCSVEGAFEAGATYTLATPLTLEATERAYYDTFLYRIQEDSAAQRAAQRAGAAFERGTGGVLKAVPVKKGAAVSSADLNPYDNQQDVDFRTKNTADFVAYGDDVAGPEGSTVKADIGFRNEGPAWIGHIRSGEDVATVDFTVPQGTSVTSKPERCRAVKADGSYREDQKSPAPRYVCNTSMTVRDGAGLDLPFELRVDKAMVGASGAVTVRNTWLQNPKLPFDPKPGNNTAYLVLNGEGGGSDSGGATAGGDGGGSGEPSTPPTSAPDPEKSPSGTASPSASTTSGGSSAGTAGGSGDGGGLASTGSVALIASGTAAAALAAGLVLFTAARRRAARQS</sequence>
<feature type="chain" id="PRO_5047482140" description="Peptidase" evidence="3">
    <location>
        <begin position="38"/>
        <end position="585"/>
    </location>
</feature>
<keyword evidence="3" id="KW-0732">Signal</keyword>
<evidence type="ECO:0008006" key="6">
    <source>
        <dbReference type="Google" id="ProtNLM"/>
    </source>
</evidence>
<dbReference type="Proteomes" id="UP000659767">
    <property type="component" value="Unassembled WGS sequence"/>
</dbReference>
<evidence type="ECO:0000313" key="5">
    <source>
        <dbReference type="Proteomes" id="UP000659767"/>
    </source>
</evidence>
<keyword evidence="2" id="KW-1133">Transmembrane helix</keyword>
<feature type="region of interest" description="Disordered" evidence="1">
    <location>
        <begin position="49"/>
        <end position="76"/>
    </location>
</feature>
<gene>
    <name evidence="4" type="ORF">GCM10010253_31380</name>
</gene>
<evidence type="ECO:0000256" key="2">
    <source>
        <dbReference type="SAM" id="Phobius"/>
    </source>
</evidence>
<name>A0ABQ2T8V3_STRBA</name>
<organism evidence="4 5">
    <name type="scientific">Streptomyces badius</name>
    <dbReference type="NCBI Taxonomy" id="1941"/>
    <lineage>
        <taxon>Bacteria</taxon>
        <taxon>Bacillati</taxon>
        <taxon>Actinomycetota</taxon>
        <taxon>Actinomycetes</taxon>
        <taxon>Kitasatosporales</taxon>
        <taxon>Streptomycetaceae</taxon>
        <taxon>Streptomyces</taxon>
    </lineage>
</organism>
<feature type="compositionally biased region" description="Gly residues" evidence="1">
    <location>
        <begin position="535"/>
        <end position="550"/>
    </location>
</feature>
<keyword evidence="2" id="KW-0812">Transmembrane</keyword>
<feature type="compositionally biased region" description="Gly residues" evidence="1">
    <location>
        <begin position="484"/>
        <end position="504"/>
    </location>
</feature>
<dbReference type="RefSeq" id="WP_199888374.1">
    <property type="nucleotide sequence ID" value="NZ_BMSZ01000008.1"/>
</dbReference>
<feature type="region of interest" description="Disordered" evidence="1">
    <location>
        <begin position="478"/>
        <end position="552"/>
    </location>
</feature>
<keyword evidence="5" id="KW-1185">Reference proteome</keyword>
<keyword evidence="2" id="KW-0472">Membrane</keyword>
<protein>
    <recommendedName>
        <fullName evidence="6">Peptidase</fullName>
    </recommendedName>
</protein>
<dbReference type="EMBL" id="BMSZ01000008">
    <property type="protein sequence ID" value="GGS54726.1"/>
    <property type="molecule type" value="Genomic_DNA"/>
</dbReference>
<feature type="transmembrane region" description="Helical" evidence="2">
    <location>
        <begin position="555"/>
        <end position="577"/>
    </location>
</feature>
<evidence type="ECO:0000313" key="4">
    <source>
        <dbReference type="EMBL" id="GGS54726.1"/>
    </source>
</evidence>
<evidence type="ECO:0000256" key="1">
    <source>
        <dbReference type="SAM" id="MobiDB-lite"/>
    </source>
</evidence>
<proteinExistence type="predicted"/>
<feature type="signal peptide" evidence="3">
    <location>
        <begin position="1"/>
        <end position="37"/>
    </location>
</feature>
<feature type="compositionally biased region" description="Low complexity" evidence="1">
    <location>
        <begin position="519"/>
        <end position="534"/>
    </location>
</feature>